<name>A0ABU7UXM1_9GAMM</name>
<gene>
    <name evidence="4" type="ORF">V3390_01085</name>
</gene>
<dbReference type="Pfam" id="PF14246">
    <property type="entry name" value="TetR_C_7"/>
    <property type="match status" value="1"/>
</dbReference>
<organism evidence="4 5">
    <name type="scientific">Aquilutibacter rugosus</name>
    <dbReference type="NCBI Taxonomy" id="3115820"/>
    <lineage>
        <taxon>Bacteria</taxon>
        <taxon>Pseudomonadati</taxon>
        <taxon>Pseudomonadota</taxon>
        <taxon>Gammaproteobacteria</taxon>
        <taxon>Lysobacterales</taxon>
        <taxon>Lysobacteraceae</taxon>
        <taxon>Aquilutibacter</taxon>
    </lineage>
</organism>
<dbReference type="Gene3D" id="1.10.357.10">
    <property type="entry name" value="Tetracycline Repressor, domain 2"/>
    <property type="match status" value="1"/>
</dbReference>
<evidence type="ECO:0000256" key="2">
    <source>
        <dbReference type="PROSITE-ProRule" id="PRU00335"/>
    </source>
</evidence>
<comment type="caution">
    <text evidence="4">The sequence shown here is derived from an EMBL/GenBank/DDBJ whole genome shotgun (WGS) entry which is preliminary data.</text>
</comment>
<keyword evidence="5" id="KW-1185">Reference proteome</keyword>
<dbReference type="InterPro" id="IPR039536">
    <property type="entry name" value="TetR_C_Proteobacteria"/>
</dbReference>
<sequence length="209" mass="23608">MSTESVKRAGRPKDPSKRRAILEAASELFLQGDFDRVTMDEIANRAGVSKLTVYSHFGEKDVLFAEAVRQFADTFLSPSMTDIAEGLPLEEALYRIASNYYQALMTSQAILGMRMAISHRVQLTPLPSLIWREGPVRVAHSMAQWLAQRPDLDPEDPAEAADLLMAMIRGQEHQAALFGQIPEQDPQRVEQRLRRVVRLFARAFARQEV</sequence>
<dbReference type="PANTHER" id="PTHR30055">
    <property type="entry name" value="HTH-TYPE TRANSCRIPTIONAL REGULATOR RUTR"/>
    <property type="match status" value="1"/>
</dbReference>
<dbReference type="InterPro" id="IPR009057">
    <property type="entry name" value="Homeodomain-like_sf"/>
</dbReference>
<evidence type="ECO:0000259" key="3">
    <source>
        <dbReference type="PROSITE" id="PS50977"/>
    </source>
</evidence>
<dbReference type="Pfam" id="PF00440">
    <property type="entry name" value="TetR_N"/>
    <property type="match status" value="1"/>
</dbReference>
<feature type="domain" description="HTH tetR-type" evidence="3">
    <location>
        <begin position="15"/>
        <end position="75"/>
    </location>
</feature>
<reference evidence="4 5" key="1">
    <citation type="submission" date="2024-01" db="EMBL/GenBank/DDBJ databases">
        <title>Novel species of the genus Luteimonas isolated from rivers.</title>
        <authorList>
            <person name="Lu H."/>
        </authorList>
    </citation>
    <scope>NUCLEOTIDE SEQUENCE [LARGE SCALE GENOMIC DNA]</scope>
    <source>
        <strain evidence="4 5">FXH3W</strain>
    </source>
</reference>
<dbReference type="PROSITE" id="PS50977">
    <property type="entry name" value="HTH_TETR_2"/>
    <property type="match status" value="1"/>
</dbReference>
<proteinExistence type="predicted"/>
<dbReference type="InterPro" id="IPR050109">
    <property type="entry name" value="HTH-type_TetR-like_transc_reg"/>
</dbReference>
<evidence type="ECO:0000313" key="5">
    <source>
        <dbReference type="Proteomes" id="UP001356170"/>
    </source>
</evidence>
<dbReference type="SUPFAM" id="SSF46689">
    <property type="entry name" value="Homeodomain-like"/>
    <property type="match status" value="1"/>
</dbReference>
<accession>A0ABU7UXM1</accession>
<dbReference type="RefSeq" id="WP_331702989.1">
    <property type="nucleotide sequence ID" value="NZ_JAZHBO010000001.1"/>
</dbReference>
<evidence type="ECO:0000256" key="1">
    <source>
        <dbReference type="ARBA" id="ARBA00023125"/>
    </source>
</evidence>
<dbReference type="PANTHER" id="PTHR30055:SF146">
    <property type="entry name" value="HTH-TYPE TRANSCRIPTIONAL DUAL REGULATOR CECR"/>
    <property type="match status" value="1"/>
</dbReference>
<evidence type="ECO:0000313" key="4">
    <source>
        <dbReference type="EMBL" id="MEF2154835.1"/>
    </source>
</evidence>
<dbReference type="PRINTS" id="PR00455">
    <property type="entry name" value="HTHTETR"/>
</dbReference>
<keyword evidence="1 2" id="KW-0238">DNA-binding</keyword>
<dbReference type="EMBL" id="JAZHBO010000001">
    <property type="protein sequence ID" value="MEF2154835.1"/>
    <property type="molecule type" value="Genomic_DNA"/>
</dbReference>
<dbReference type="InterPro" id="IPR001647">
    <property type="entry name" value="HTH_TetR"/>
</dbReference>
<protein>
    <submittedName>
        <fullName evidence="4">TetR/AcrR family transcriptional regulator</fullName>
    </submittedName>
</protein>
<dbReference type="Proteomes" id="UP001356170">
    <property type="component" value="Unassembled WGS sequence"/>
</dbReference>
<feature type="DNA-binding region" description="H-T-H motif" evidence="2">
    <location>
        <begin position="38"/>
        <end position="57"/>
    </location>
</feature>